<dbReference type="Pfam" id="PF06853">
    <property type="entry name" value="DUF1249"/>
    <property type="match status" value="1"/>
</dbReference>
<keyword evidence="2" id="KW-1185">Reference proteome</keyword>
<dbReference type="Proteomes" id="UP000528457">
    <property type="component" value="Unassembled WGS sequence"/>
</dbReference>
<comment type="caution">
    <text evidence="1">The sequence shown here is derived from an EMBL/GenBank/DDBJ whole genome shotgun (WGS) entry which is preliminary data.</text>
</comment>
<dbReference type="FunCoup" id="A0A7X0JS91">
    <property type="interactions" value="33"/>
</dbReference>
<evidence type="ECO:0008006" key="3">
    <source>
        <dbReference type="Google" id="ProtNLM"/>
    </source>
</evidence>
<dbReference type="RefSeq" id="WP_166850470.1">
    <property type="nucleotide sequence ID" value="NZ_JAAONY010000001.1"/>
</dbReference>
<gene>
    <name evidence="1" type="ORF">HNR48_000981</name>
</gene>
<proteinExistence type="predicted"/>
<evidence type="ECO:0000313" key="1">
    <source>
        <dbReference type="EMBL" id="MBB6520703.1"/>
    </source>
</evidence>
<sequence length="151" mass="17529">MKSRYKVDLKGLQAVCGMNYAKLLRLMPGREQRDSWEYSASPNGAHTITIRILERAPYTTTIAVEQQGKINKWLQDLSLGVRIYHDAEMAEVVNWAQYRQFLGRYPYPNKDMHQMDEKTQLNQFLSDWLSLCIAQGHSLEYPNFTKLGEGI</sequence>
<name>A0A7X0JS91_9GAMM</name>
<dbReference type="InterPro" id="IPR009659">
    <property type="entry name" value="DUF1249"/>
</dbReference>
<dbReference type="PANTHER" id="PTHR38774:SF1">
    <property type="entry name" value="CYTOPLASMIC PROTEIN"/>
    <property type="match status" value="1"/>
</dbReference>
<accession>A0A7X0JS91</accession>
<dbReference type="PANTHER" id="PTHR38774">
    <property type="entry name" value="CYTOPLASMIC PROTEIN-RELATED"/>
    <property type="match status" value="1"/>
</dbReference>
<protein>
    <recommendedName>
        <fullName evidence="3">DUF1249 domain-containing protein</fullName>
    </recommendedName>
</protein>
<evidence type="ECO:0000313" key="2">
    <source>
        <dbReference type="Proteomes" id="UP000528457"/>
    </source>
</evidence>
<dbReference type="InParanoid" id="A0A7X0JS91"/>
<organism evidence="1 2">
    <name type="scientific">Pseudoteredinibacter isoporae</name>
    <dbReference type="NCBI Taxonomy" id="570281"/>
    <lineage>
        <taxon>Bacteria</taxon>
        <taxon>Pseudomonadati</taxon>
        <taxon>Pseudomonadota</taxon>
        <taxon>Gammaproteobacteria</taxon>
        <taxon>Cellvibrionales</taxon>
        <taxon>Cellvibrionaceae</taxon>
        <taxon>Pseudoteredinibacter</taxon>
    </lineage>
</organism>
<dbReference type="EMBL" id="JACHHT010000001">
    <property type="protein sequence ID" value="MBB6520703.1"/>
    <property type="molecule type" value="Genomic_DNA"/>
</dbReference>
<dbReference type="AlphaFoldDB" id="A0A7X0JS91"/>
<reference evidence="1 2" key="1">
    <citation type="submission" date="2020-08" db="EMBL/GenBank/DDBJ databases">
        <title>Genomic Encyclopedia of Type Strains, Phase IV (KMG-IV): sequencing the most valuable type-strain genomes for metagenomic binning, comparative biology and taxonomic classification.</title>
        <authorList>
            <person name="Goeker M."/>
        </authorList>
    </citation>
    <scope>NUCLEOTIDE SEQUENCE [LARGE SCALE GENOMIC DNA]</scope>
    <source>
        <strain evidence="1 2">DSM 22368</strain>
    </source>
</reference>